<dbReference type="EMBL" id="HAEA01017009">
    <property type="protein sequence ID" value="SBQ45490.1"/>
    <property type="molecule type" value="Transcribed_RNA"/>
</dbReference>
<gene>
    <name evidence="1" type="primary">Nfu_g_1_015723</name>
</gene>
<reference evidence="1" key="1">
    <citation type="submission" date="2016-05" db="EMBL/GenBank/DDBJ databases">
        <authorList>
            <person name="Lavstsen T."/>
            <person name="Jespersen J.S."/>
        </authorList>
    </citation>
    <scope>NUCLEOTIDE SEQUENCE</scope>
    <source>
        <tissue evidence="1">Brain</tissue>
    </source>
</reference>
<accession>A0A1A8EK78</accession>
<dbReference type="AlphaFoldDB" id="A0A1A8EK78"/>
<reference evidence="1" key="2">
    <citation type="submission" date="2016-06" db="EMBL/GenBank/DDBJ databases">
        <title>The genome of a short-lived fish provides insights into sex chromosome evolution and the genetic control of aging.</title>
        <authorList>
            <person name="Reichwald K."/>
            <person name="Felder M."/>
            <person name="Petzold A."/>
            <person name="Koch P."/>
            <person name="Groth M."/>
            <person name="Platzer M."/>
        </authorList>
    </citation>
    <scope>NUCLEOTIDE SEQUENCE</scope>
    <source>
        <tissue evidence="1">Brain</tissue>
    </source>
</reference>
<name>A0A1A8EK78_NOTKA</name>
<protein>
    <submittedName>
        <fullName evidence="1">Uncharacterized protein</fullName>
    </submittedName>
</protein>
<evidence type="ECO:0000313" key="1">
    <source>
        <dbReference type="EMBL" id="SBQ45490.1"/>
    </source>
</evidence>
<proteinExistence type="predicted"/>
<feature type="non-terminal residue" evidence="1">
    <location>
        <position position="1"/>
    </location>
</feature>
<sequence length="36" mass="4117">ILNKALIASDMKVFLVTFTCFEHRLRSSSEVSQVFV</sequence>
<organism evidence="1">
    <name type="scientific">Nothobranchius kadleci</name>
    <name type="common">African annual killifish</name>
    <dbReference type="NCBI Taxonomy" id="1051664"/>
    <lineage>
        <taxon>Eukaryota</taxon>
        <taxon>Metazoa</taxon>
        <taxon>Chordata</taxon>
        <taxon>Craniata</taxon>
        <taxon>Vertebrata</taxon>
        <taxon>Euteleostomi</taxon>
        <taxon>Actinopterygii</taxon>
        <taxon>Neopterygii</taxon>
        <taxon>Teleostei</taxon>
        <taxon>Neoteleostei</taxon>
        <taxon>Acanthomorphata</taxon>
        <taxon>Ovalentaria</taxon>
        <taxon>Atherinomorphae</taxon>
        <taxon>Cyprinodontiformes</taxon>
        <taxon>Nothobranchiidae</taxon>
        <taxon>Nothobranchius</taxon>
    </lineage>
</organism>